<keyword evidence="6" id="KW-0227">DNA damage</keyword>
<reference evidence="16 17" key="1">
    <citation type="submission" date="2024-11" db="EMBL/GenBank/DDBJ databases">
        <title>A near-complete genome assembly of Cinchona calisaya.</title>
        <authorList>
            <person name="Lian D.C."/>
            <person name="Zhao X.W."/>
            <person name="Wei L."/>
        </authorList>
    </citation>
    <scope>NUCLEOTIDE SEQUENCE [LARGE SCALE GENOMIC DNA]</scope>
    <source>
        <tissue evidence="16">Nenye</tissue>
    </source>
</reference>
<dbReference type="CDD" id="cd09869">
    <property type="entry name" value="PIN_GEN1"/>
    <property type="match status" value="1"/>
</dbReference>
<evidence type="ECO:0000256" key="12">
    <source>
        <dbReference type="ARBA" id="ARBA00073453"/>
    </source>
</evidence>
<dbReference type="Proteomes" id="UP001630127">
    <property type="component" value="Unassembled WGS sequence"/>
</dbReference>
<dbReference type="InterPro" id="IPR036279">
    <property type="entry name" value="5-3_exonuclease_C_sf"/>
</dbReference>
<dbReference type="FunFam" id="1.10.150.20:FF:000030">
    <property type="entry name" value="Flap endonuclease GEN-like 1"/>
    <property type="match status" value="1"/>
</dbReference>
<protein>
    <recommendedName>
        <fullName evidence="12">Flap endonuclease GEN-like 1</fullName>
    </recommendedName>
</protein>
<keyword evidence="7" id="KW-0378">Hydrolase</keyword>
<dbReference type="SMART" id="SM00485">
    <property type="entry name" value="XPGN"/>
    <property type="match status" value="1"/>
</dbReference>
<evidence type="ECO:0000313" key="16">
    <source>
        <dbReference type="EMBL" id="KAL3536885.1"/>
    </source>
</evidence>
<evidence type="ECO:0000259" key="14">
    <source>
        <dbReference type="SMART" id="SM00484"/>
    </source>
</evidence>
<dbReference type="AlphaFoldDB" id="A0ABD3B0K7"/>
<dbReference type="GO" id="GO:0048256">
    <property type="term" value="F:flap endonuclease activity"/>
    <property type="evidence" value="ECO:0007669"/>
    <property type="project" value="UniProtKB-ARBA"/>
</dbReference>
<keyword evidence="8" id="KW-0460">Magnesium</keyword>
<comment type="caution">
    <text evidence="16">The sequence shown here is derived from an EMBL/GenBank/DDBJ whole genome shotgun (WGS) entry which is preliminary data.</text>
</comment>
<comment type="subcellular location">
    <subcellularLocation>
        <location evidence="2">Nucleus</location>
    </subcellularLocation>
</comment>
<dbReference type="GO" id="GO:0009650">
    <property type="term" value="P:UV protection"/>
    <property type="evidence" value="ECO:0007669"/>
    <property type="project" value="UniProtKB-ARBA"/>
</dbReference>
<keyword evidence="4" id="KW-0479">Metal-binding</keyword>
<dbReference type="Pfam" id="PF00752">
    <property type="entry name" value="XPG_N"/>
    <property type="match status" value="1"/>
</dbReference>
<dbReference type="GO" id="GO:0006281">
    <property type="term" value="P:DNA repair"/>
    <property type="evidence" value="ECO:0007669"/>
    <property type="project" value="UniProtKB-KW"/>
</dbReference>
<name>A0ABD3B0K7_9GENT</name>
<keyword evidence="10" id="KW-0539">Nucleus</keyword>
<evidence type="ECO:0000256" key="9">
    <source>
        <dbReference type="ARBA" id="ARBA00023204"/>
    </source>
</evidence>
<dbReference type="FunFam" id="3.40.50.1010:FF:000032">
    <property type="entry name" value="Flap endonuclease GEN-like 1"/>
    <property type="match status" value="1"/>
</dbReference>
<keyword evidence="5" id="KW-0255">Endonuclease</keyword>
<evidence type="ECO:0000256" key="11">
    <source>
        <dbReference type="ARBA" id="ARBA00038112"/>
    </source>
</evidence>
<gene>
    <name evidence="16" type="ORF">ACH5RR_000251</name>
</gene>
<feature type="domain" description="XPG-I" evidence="14">
    <location>
        <begin position="128"/>
        <end position="198"/>
    </location>
</feature>
<dbReference type="PANTHER" id="PTHR11081:SF59">
    <property type="entry name" value="FI23547P1"/>
    <property type="match status" value="1"/>
</dbReference>
<keyword evidence="17" id="KW-1185">Reference proteome</keyword>
<dbReference type="SUPFAM" id="SSF47807">
    <property type="entry name" value="5' to 3' exonuclease, C-terminal subdomain"/>
    <property type="match status" value="1"/>
</dbReference>
<keyword evidence="9" id="KW-0234">DNA repair</keyword>
<feature type="compositionally biased region" description="Low complexity" evidence="13">
    <location>
        <begin position="565"/>
        <end position="577"/>
    </location>
</feature>
<evidence type="ECO:0000256" key="3">
    <source>
        <dbReference type="ARBA" id="ARBA00022722"/>
    </source>
</evidence>
<evidence type="ECO:0000256" key="1">
    <source>
        <dbReference type="ARBA" id="ARBA00001946"/>
    </source>
</evidence>
<evidence type="ECO:0000256" key="4">
    <source>
        <dbReference type="ARBA" id="ARBA00022723"/>
    </source>
</evidence>
<evidence type="ECO:0000313" key="17">
    <source>
        <dbReference type="Proteomes" id="UP001630127"/>
    </source>
</evidence>
<dbReference type="InterPro" id="IPR006086">
    <property type="entry name" value="XPG-I_dom"/>
</dbReference>
<evidence type="ECO:0000259" key="15">
    <source>
        <dbReference type="SMART" id="SM00485"/>
    </source>
</evidence>
<dbReference type="PANTHER" id="PTHR11081">
    <property type="entry name" value="FLAP ENDONUCLEASE FAMILY MEMBER"/>
    <property type="match status" value="1"/>
</dbReference>
<dbReference type="InterPro" id="IPR006085">
    <property type="entry name" value="XPG_DNA_repair_N"/>
</dbReference>
<dbReference type="InterPro" id="IPR029060">
    <property type="entry name" value="PIN-like_dom_sf"/>
</dbReference>
<evidence type="ECO:0000256" key="7">
    <source>
        <dbReference type="ARBA" id="ARBA00022801"/>
    </source>
</evidence>
<keyword evidence="3" id="KW-0540">Nuclease</keyword>
<evidence type="ECO:0000256" key="2">
    <source>
        <dbReference type="ARBA" id="ARBA00004123"/>
    </source>
</evidence>
<dbReference type="Pfam" id="PF00867">
    <property type="entry name" value="XPG_I"/>
    <property type="match status" value="1"/>
</dbReference>
<dbReference type="SMART" id="SM00484">
    <property type="entry name" value="XPGI"/>
    <property type="match status" value="1"/>
</dbReference>
<organism evidence="16 17">
    <name type="scientific">Cinchona calisaya</name>
    <dbReference type="NCBI Taxonomy" id="153742"/>
    <lineage>
        <taxon>Eukaryota</taxon>
        <taxon>Viridiplantae</taxon>
        <taxon>Streptophyta</taxon>
        <taxon>Embryophyta</taxon>
        <taxon>Tracheophyta</taxon>
        <taxon>Spermatophyta</taxon>
        <taxon>Magnoliopsida</taxon>
        <taxon>eudicotyledons</taxon>
        <taxon>Gunneridae</taxon>
        <taxon>Pentapetalae</taxon>
        <taxon>asterids</taxon>
        <taxon>lamiids</taxon>
        <taxon>Gentianales</taxon>
        <taxon>Rubiaceae</taxon>
        <taxon>Cinchonoideae</taxon>
        <taxon>Cinchoneae</taxon>
        <taxon>Cinchona</taxon>
    </lineage>
</organism>
<dbReference type="PRINTS" id="PR00853">
    <property type="entry name" value="XPGRADSUPER"/>
</dbReference>
<dbReference type="GO" id="GO:0046872">
    <property type="term" value="F:metal ion binding"/>
    <property type="evidence" value="ECO:0007669"/>
    <property type="project" value="UniProtKB-KW"/>
</dbReference>
<proteinExistence type="inferred from homology"/>
<evidence type="ECO:0000256" key="10">
    <source>
        <dbReference type="ARBA" id="ARBA00023242"/>
    </source>
</evidence>
<dbReference type="InterPro" id="IPR006084">
    <property type="entry name" value="XPG/Rad2"/>
</dbReference>
<feature type="domain" description="XPG N-terminal" evidence="15">
    <location>
        <begin position="1"/>
        <end position="92"/>
    </location>
</feature>
<dbReference type="SUPFAM" id="SSF88723">
    <property type="entry name" value="PIN domain-like"/>
    <property type="match status" value="1"/>
</dbReference>
<evidence type="ECO:0000256" key="5">
    <source>
        <dbReference type="ARBA" id="ARBA00022759"/>
    </source>
</evidence>
<sequence length="599" mass="68124">MGVGGHFWDLLKPYARQEGFDFLRNKRVAVDLSYWIVQHETAIKGYFRHPHLRLTFFRTINLFSKFGAFPVFVVDGTPSPLKSQARILRFFRASGIDLSSLPVAEESVSVERNQTFRKCVQECVELLELLGMPVMKAKGEAEALCAQLNREGRVDACITADSDAFLFGAKCVIKSLHPNSKEPFECYHMSDIEAGLGLKRKHLIAISLLVGNDHDLNGVRGIGVDTALRFVKPFTEDEILIRLHEIGRGDNILFPGNIDQGGGSVQSLEEECHEPKSPHCSLCGHPGSKKAHLKSACQYCSSFIGEGCMQKPVGFKCNCSVCNLDQKAKQKQKKENWQLKICKKIALEPNFPNMEIVEMYLRENNGIDDDRHISWANPKTELLIDYLAYSQNWEPSYIRQRMLPLLSTIFLREMASDPQNNLLCEQYEFHSIHRVKVRFGHQLYVVKWKKPEKTVADAVFTTAEESSVQQELEEAEETIDLLDEPDVPQVQNDDGCWYLLTDEDIELVRNAFPEKVEEFLMEQELKETKSKRKKPKSESPRGVQLSITEFYRSSKVLGETKSPESTAESSENKSGSSESKRKDENPNFSKSARRRLLFG</sequence>
<feature type="region of interest" description="Disordered" evidence="13">
    <location>
        <begin position="526"/>
        <end position="599"/>
    </location>
</feature>
<dbReference type="EMBL" id="JBJUIK010000001">
    <property type="protein sequence ID" value="KAL3536885.1"/>
    <property type="molecule type" value="Genomic_DNA"/>
</dbReference>
<accession>A0ABD3B0K7</accession>
<comment type="cofactor">
    <cofactor evidence="1">
        <name>Mg(2+)</name>
        <dbReference type="ChEBI" id="CHEBI:18420"/>
    </cofactor>
</comment>
<dbReference type="Gene3D" id="3.40.50.1010">
    <property type="entry name" value="5'-nuclease"/>
    <property type="match status" value="1"/>
</dbReference>
<evidence type="ECO:0000256" key="13">
    <source>
        <dbReference type="SAM" id="MobiDB-lite"/>
    </source>
</evidence>
<evidence type="ECO:0000256" key="6">
    <source>
        <dbReference type="ARBA" id="ARBA00022763"/>
    </source>
</evidence>
<dbReference type="Gene3D" id="1.10.150.20">
    <property type="entry name" value="5' to 3' exonuclease, C-terminal subdomain"/>
    <property type="match status" value="1"/>
</dbReference>
<evidence type="ECO:0000256" key="8">
    <source>
        <dbReference type="ARBA" id="ARBA00022842"/>
    </source>
</evidence>
<comment type="similarity">
    <text evidence="11">Belongs to the XPG/RAD2 endonuclease family. GEN subfamily.</text>
</comment>
<dbReference type="GO" id="GO:0005634">
    <property type="term" value="C:nucleus"/>
    <property type="evidence" value="ECO:0007669"/>
    <property type="project" value="UniProtKB-SubCell"/>
</dbReference>